<comment type="caution">
    <text evidence="1">The sequence shown here is derived from an EMBL/GenBank/DDBJ whole genome shotgun (WGS) entry which is preliminary data.</text>
</comment>
<protein>
    <submittedName>
        <fullName evidence="1">Uncharacterized protein</fullName>
    </submittedName>
</protein>
<evidence type="ECO:0000313" key="1">
    <source>
        <dbReference type="EMBL" id="RKR92676.1"/>
    </source>
</evidence>
<accession>A0A495JUJ3</accession>
<name>A0A495JUJ3_9ACTN</name>
<dbReference type="EMBL" id="RBKT01000001">
    <property type="protein sequence ID" value="RKR92676.1"/>
    <property type="molecule type" value="Genomic_DNA"/>
</dbReference>
<organism evidence="1 2">
    <name type="scientific">Micromonospora pisi</name>
    <dbReference type="NCBI Taxonomy" id="589240"/>
    <lineage>
        <taxon>Bacteria</taxon>
        <taxon>Bacillati</taxon>
        <taxon>Actinomycetota</taxon>
        <taxon>Actinomycetes</taxon>
        <taxon>Micromonosporales</taxon>
        <taxon>Micromonosporaceae</taxon>
        <taxon>Micromonospora</taxon>
    </lineage>
</organism>
<proteinExistence type="predicted"/>
<gene>
    <name evidence="1" type="ORF">BDK92_7153</name>
</gene>
<dbReference type="RefSeq" id="WP_121160633.1">
    <property type="nucleotide sequence ID" value="NZ_RBKT01000001.1"/>
</dbReference>
<evidence type="ECO:0000313" key="2">
    <source>
        <dbReference type="Proteomes" id="UP000277671"/>
    </source>
</evidence>
<reference evidence="1 2" key="1">
    <citation type="submission" date="2018-10" db="EMBL/GenBank/DDBJ databases">
        <title>Sequencing the genomes of 1000 actinobacteria strains.</title>
        <authorList>
            <person name="Klenk H.-P."/>
        </authorList>
    </citation>
    <scope>NUCLEOTIDE SEQUENCE [LARGE SCALE GENOMIC DNA]</scope>
    <source>
        <strain evidence="1 2">DSM 45175</strain>
    </source>
</reference>
<keyword evidence="2" id="KW-1185">Reference proteome</keyword>
<sequence>MSDSEGLTRKFGPITVTASPATGLASLSFLTEGGERVAVLSVDELTKIESTLIERIAAHLEFGEPIDLAGAFTEAMGRNPFEA</sequence>
<dbReference type="Proteomes" id="UP000277671">
    <property type="component" value="Unassembled WGS sequence"/>
</dbReference>
<dbReference type="AlphaFoldDB" id="A0A495JUJ3"/>